<organism evidence="2 3">
    <name type="scientific">Euplotes crassus</name>
    <dbReference type="NCBI Taxonomy" id="5936"/>
    <lineage>
        <taxon>Eukaryota</taxon>
        <taxon>Sar</taxon>
        <taxon>Alveolata</taxon>
        <taxon>Ciliophora</taxon>
        <taxon>Intramacronucleata</taxon>
        <taxon>Spirotrichea</taxon>
        <taxon>Hypotrichia</taxon>
        <taxon>Euplotida</taxon>
        <taxon>Euplotidae</taxon>
        <taxon>Moneuplotes</taxon>
    </lineage>
</organism>
<proteinExistence type="predicted"/>
<evidence type="ECO:0000313" key="2">
    <source>
        <dbReference type="EMBL" id="CAI2383264.1"/>
    </source>
</evidence>
<accession>A0AAD1Y2A4</accession>
<gene>
    <name evidence="2" type="ORF">ECRASSUSDP1_LOCUS24760</name>
</gene>
<evidence type="ECO:0000313" key="3">
    <source>
        <dbReference type="Proteomes" id="UP001295684"/>
    </source>
</evidence>
<keyword evidence="3" id="KW-1185">Reference proteome</keyword>
<feature type="region of interest" description="Disordered" evidence="1">
    <location>
        <begin position="1"/>
        <end position="22"/>
    </location>
</feature>
<dbReference type="EMBL" id="CAMPGE010025516">
    <property type="protein sequence ID" value="CAI2383264.1"/>
    <property type="molecule type" value="Genomic_DNA"/>
</dbReference>
<reference evidence="2" key="1">
    <citation type="submission" date="2023-07" db="EMBL/GenBank/DDBJ databases">
        <authorList>
            <consortium name="AG Swart"/>
            <person name="Singh M."/>
            <person name="Singh A."/>
            <person name="Seah K."/>
            <person name="Emmerich C."/>
        </authorList>
    </citation>
    <scope>NUCLEOTIDE SEQUENCE</scope>
    <source>
        <strain evidence="2">DP1</strain>
    </source>
</reference>
<feature type="region of interest" description="Disordered" evidence="1">
    <location>
        <begin position="137"/>
        <end position="165"/>
    </location>
</feature>
<evidence type="ECO:0000256" key="1">
    <source>
        <dbReference type="SAM" id="MobiDB-lite"/>
    </source>
</evidence>
<dbReference type="AlphaFoldDB" id="A0AAD1Y2A4"/>
<feature type="compositionally biased region" description="Polar residues" evidence="1">
    <location>
        <begin position="148"/>
        <end position="157"/>
    </location>
</feature>
<name>A0AAD1Y2A4_EUPCR</name>
<protein>
    <submittedName>
        <fullName evidence="2">Uncharacterized protein</fullName>
    </submittedName>
</protein>
<comment type="caution">
    <text evidence="2">The sequence shown here is derived from an EMBL/GenBank/DDBJ whole genome shotgun (WGS) entry which is preliminary data.</text>
</comment>
<dbReference type="Proteomes" id="UP001295684">
    <property type="component" value="Unassembled WGS sequence"/>
</dbReference>
<sequence>MEKQEIEDRDREKEMEEKEKLEKTKNLGVPQVLINKWLNIETKKSKFVQKQNQIDNEADVSKYSESSMSISTNRFNDIAKKKRQRMSKFVAKKTSSNLELQSFVQKPDKLSIEPAPSPGASFLSHERIKGLEKEKSKIELSEEDDNDSYGSVSNSNQEFEDDNKSVKVLFTPPNSSKTFNFSKDVINRISKNNRDIINKRNLVKKNQISKIRKKQNDSHEHEKRLFSEHTKFRLRLFSPGAKISSPTDPKSKTLISKLCTQSKILNSQFRGYTQQKKTRNKANCFWSCNSIRQESSVASASKTLRNSRRNKRTQNRSVVPTLVNLKEVTEIQGKTFAKFNLKFNEPNLVTLKPNLLAKTLVSQFKCTDIKPKKLKSPKNANLIAAGFKAELPLLRPTTTSFRKCLPIRSRKMKVKISLESVKKTRKNTSKRLWSPVHMTTCEWVKPIP</sequence>
<feature type="region of interest" description="Disordered" evidence="1">
    <location>
        <begin position="109"/>
        <end position="128"/>
    </location>
</feature>